<name>A0A084QZ80_STAC4</name>
<gene>
    <name evidence="9" type="ORF">S40285_07422</name>
</gene>
<comment type="subcellular location">
    <subcellularLocation>
        <location evidence="1">Membrane</location>
        <topology evidence="1">Multi-pass membrane protein</topology>
    </subcellularLocation>
</comment>
<evidence type="ECO:0000256" key="5">
    <source>
        <dbReference type="ARBA" id="ARBA00038359"/>
    </source>
</evidence>
<keyword evidence="3 7" id="KW-1133">Transmembrane helix</keyword>
<feature type="transmembrane region" description="Helical" evidence="7">
    <location>
        <begin position="106"/>
        <end position="125"/>
    </location>
</feature>
<sequence>MATTLSKASFSMTLYRIAMDRWMKCLLIFIIITSNLSLNLVWIFGLAKCTPFEKVLDGNVPGTCWDKSKLLRYQLAASYYSAALDFVLAILPWHMLMGMSLRRREMLGVTIAMSLGAVAGITAIVRSVLVASMSSKDFTYDRVDLTIWTLAEPAASIMAISIPVLRMLYHELKSGNRSYPRNRSQQSNSGQAASGNRLAEQDPSHRMSHRFAEIRSRYGQNTTVIMSNPGWQGSEEALQDKSGQDLVTPPGPQGVLKTEEVSVSHDILDSTYDGNSIPLTPLPATYRSPFQNSDVK</sequence>
<evidence type="ECO:0000256" key="4">
    <source>
        <dbReference type="ARBA" id="ARBA00023136"/>
    </source>
</evidence>
<organism evidence="9 10">
    <name type="scientific">Stachybotrys chlorohalonatus (strain IBT 40285)</name>
    <dbReference type="NCBI Taxonomy" id="1283841"/>
    <lineage>
        <taxon>Eukaryota</taxon>
        <taxon>Fungi</taxon>
        <taxon>Dikarya</taxon>
        <taxon>Ascomycota</taxon>
        <taxon>Pezizomycotina</taxon>
        <taxon>Sordariomycetes</taxon>
        <taxon>Hypocreomycetidae</taxon>
        <taxon>Hypocreales</taxon>
        <taxon>Stachybotryaceae</taxon>
        <taxon>Stachybotrys</taxon>
    </lineage>
</organism>
<evidence type="ECO:0000259" key="8">
    <source>
        <dbReference type="Pfam" id="PF20684"/>
    </source>
</evidence>
<feature type="domain" description="Rhodopsin" evidence="8">
    <location>
        <begin position="2"/>
        <end position="170"/>
    </location>
</feature>
<evidence type="ECO:0000256" key="3">
    <source>
        <dbReference type="ARBA" id="ARBA00022989"/>
    </source>
</evidence>
<dbReference type="Proteomes" id="UP000028524">
    <property type="component" value="Unassembled WGS sequence"/>
</dbReference>
<feature type="region of interest" description="Disordered" evidence="6">
    <location>
        <begin position="228"/>
        <end position="254"/>
    </location>
</feature>
<comment type="similarity">
    <text evidence="5">Belongs to the SAT4 family.</text>
</comment>
<dbReference type="HOGENOM" id="CLU_028200_3_0_1"/>
<dbReference type="PANTHER" id="PTHR33048">
    <property type="entry name" value="PTH11-LIKE INTEGRAL MEMBRANE PROTEIN (AFU_ORTHOLOGUE AFUA_5G11245)"/>
    <property type="match status" value="1"/>
</dbReference>
<evidence type="ECO:0000313" key="10">
    <source>
        <dbReference type="Proteomes" id="UP000028524"/>
    </source>
</evidence>
<dbReference type="InParanoid" id="A0A084QZ80"/>
<evidence type="ECO:0000256" key="7">
    <source>
        <dbReference type="SAM" id="Phobius"/>
    </source>
</evidence>
<feature type="transmembrane region" description="Helical" evidence="7">
    <location>
        <begin position="25"/>
        <end position="47"/>
    </location>
</feature>
<feature type="transmembrane region" description="Helical" evidence="7">
    <location>
        <begin position="145"/>
        <end position="169"/>
    </location>
</feature>
<feature type="compositionally biased region" description="Low complexity" evidence="6">
    <location>
        <begin position="181"/>
        <end position="196"/>
    </location>
</feature>
<dbReference type="OrthoDB" id="5417887at2759"/>
<dbReference type="InterPro" id="IPR052337">
    <property type="entry name" value="SAT4-like"/>
</dbReference>
<evidence type="ECO:0000256" key="1">
    <source>
        <dbReference type="ARBA" id="ARBA00004141"/>
    </source>
</evidence>
<dbReference type="PANTHER" id="PTHR33048:SF42">
    <property type="entry name" value="INTEGRAL MEMBRANE PROTEIN"/>
    <property type="match status" value="1"/>
</dbReference>
<dbReference type="AlphaFoldDB" id="A0A084QZ80"/>
<dbReference type="Pfam" id="PF20684">
    <property type="entry name" value="Fung_rhodopsin"/>
    <property type="match status" value="1"/>
</dbReference>
<evidence type="ECO:0000256" key="6">
    <source>
        <dbReference type="SAM" id="MobiDB-lite"/>
    </source>
</evidence>
<dbReference type="EMBL" id="KL659590">
    <property type="protein sequence ID" value="KFA69265.1"/>
    <property type="molecule type" value="Genomic_DNA"/>
</dbReference>
<protein>
    <recommendedName>
        <fullName evidence="8">Rhodopsin domain-containing protein</fullName>
    </recommendedName>
</protein>
<feature type="region of interest" description="Disordered" evidence="6">
    <location>
        <begin position="267"/>
        <end position="296"/>
    </location>
</feature>
<dbReference type="STRING" id="1283841.A0A084QZ80"/>
<reference evidence="9 10" key="1">
    <citation type="journal article" date="2014" name="BMC Genomics">
        <title>Comparative genome sequencing reveals chemotype-specific gene clusters in the toxigenic black mold Stachybotrys.</title>
        <authorList>
            <person name="Semeiks J."/>
            <person name="Borek D."/>
            <person name="Otwinowski Z."/>
            <person name="Grishin N.V."/>
        </authorList>
    </citation>
    <scope>NUCLEOTIDE SEQUENCE [LARGE SCALE GENOMIC DNA]</scope>
    <source>
        <strain evidence="9 10">IBT 40285</strain>
    </source>
</reference>
<keyword evidence="2 7" id="KW-0812">Transmembrane</keyword>
<feature type="region of interest" description="Disordered" evidence="6">
    <location>
        <begin position="176"/>
        <end position="208"/>
    </location>
</feature>
<dbReference type="InterPro" id="IPR049326">
    <property type="entry name" value="Rhodopsin_dom_fungi"/>
</dbReference>
<keyword evidence="4 7" id="KW-0472">Membrane</keyword>
<feature type="compositionally biased region" description="Basic and acidic residues" evidence="6">
    <location>
        <begin position="199"/>
        <end position="208"/>
    </location>
</feature>
<accession>A0A084QZ80</accession>
<evidence type="ECO:0000256" key="2">
    <source>
        <dbReference type="ARBA" id="ARBA00022692"/>
    </source>
</evidence>
<keyword evidence="10" id="KW-1185">Reference proteome</keyword>
<feature type="transmembrane region" description="Helical" evidence="7">
    <location>
        <begin position="77"/>
        <end position="94"/>
    </location>
</feature>
<proteinExistence type="inferred from homology"/>
<dbReference type="GO" id="GO:0016020">
    <property type="term" value="C:membrane"/>
    <property type="evidence" value="ECO:0007669"/>
    <property type="project" value="UniProtKB-SubCell"/>
</dbReference>
<evidence type="ECO:0000313" key="9">
    <source>
        <dbReference type="EMBL" id="KFA69265.1"/>
    </source>
</evidence>
<dbReference type="OMA" id="LPWRILM"/>